<evidence type="ECO:0000256" key="7">
    <source>
        <dbReference type="ARBA" id="ARBA00052795"/>
    </source>
</evidence>
<keyword evidence="2 8" id="KW-0858">Xylan degradation</keyword>
<feature type="domain" description="Glycosyl hydrolase family 67 catalytic" evidence="13">
    <location>
        <begin position="166"/>
        <end position="484"/>
    </location>
</feature>
<feature type="domain" description="Glycosyl hydrolase family 67 C-terminal" evidence="12">
    <location>
        <begin position="485"/>
        <end position="708"/>
    </location>
</feature>
<dbReference type="GO" id="GO:2000886">
    <property type="term" value="P:glucuronoxylan catabolic process"/>
    <property type="evidence" value="ECO:0007669"/>
    <property type="project" value="UniProtKB-ARBA"/>
</dbReference>
<dbReference type="Pfam" id="PF07488">
    <property type="entry name" value="Glyco_hydro_67M"/>
    <property type="match status" value="1"/>
</dbReference>
<evidence type="ECO:0000259" key="11">
    <source>
        <dbReference type="Pfam" id="PF03648"/>
    </source>
</evidence>
<dbReference type="Gene3D" id="3.90.1330.10">
    <property type="entry name" value="Alpha-glucuronidase, C-terminal domain"/>
    <property type="match status" value="1"/>
</dbReference>
<dbReference type="PIRSF" id="PIRSF029900">
    <property type="entry name" value="Alpha-glucuronds"/>
    <property type="match status" value="1"/>
</dbReference>
<dbReference type="InterPro" id="IPR005154">
    <property type="entry name" value="Glyco_hydro_67_aGlcAse_N"/>
</dbReference>
<dbReference type="Proteomes" id="UP000045978">
    <property type="component" value="Unassembled WGS sequence"/>
</dbReference>
<evidence type="ECO:0000256" key="1">
    <source>
        <dbReference type="ARBA" id="ARBA00008833"/>
    </source>
</evidence>
<feature type="active site" description="Proton donor" evidence="9">
    <location>
        <position position="323"/>
    </location>
</feature>
<keyword evidence="6 10" id="KW-0624">Polysaccharide degradation</keyword>
<dbReference type="GO" id="GO:0033939">
    <property type="term" value="F:xylan alpha-1,2-glucuronosidase activity"/>
    <property type="evidence" value="ECO:0007669"/>
    <property type="project" value="UniProtKB-EC"/>
</dbReference>
<evidence type="ECO:0000256" key="4">
    <source>
        <dbReference type="ARBA" id="ARBA00023277"/>
    </source>
</evidence>
<proteinExistence type="inferred from homology"/>
<dbReference type="PANTHER" id="PTHR39207:SF1">
    <property type="entry name" value="ALPHA-GLUCURONIDASE A"/>
    <property type="match status" value="1"/>
</dbReference>
<evidence type="ECO:0000256" key="2">
    <source>
        <dbReference type="ARBA" id="ARBA00022651"/>
    </source>
</evidence>
<evidence type="ECO:0000256" key="5">
    <source>
        <dbReference type="ARBA" id="ARBA00023295"/>
    </source>
</evidence>
<dbReference type="SUPFAM" id="SSF55545">
    <property type="entry name" value="beta-N-acetylhexosaminidase-like domain"/>
    <property type="match status" value="1"/>
</dbReference>
<dbReference type="Gene3D" id="3.30.379.10">
    <property type="entry name" value="Chitobiase/beta-hexosaminidase domain 2-like"/>
    <property type="match status" value="1"/>
</dbReference>
<dbReference type="Pfam" id="PF07477">
    <property type="entry name" value="Glyco_hydro_67C"/>
    <property type="match status" value="1"/>
</dbReference>
<reference evidence="14 15" key="1">
    <citation type="submission" date="2015-07" db="EMBL/GenBank/DDBJ databases">
        <authorList>
            <person name="Noorani M."/>
        </authorList>
    </citation>
    <scope>NUCLEOTIDE SEQUENCE [LARGE SCALE GENOMIC DNA]</scope>
    <source>
        <strain evidence="14">LMG730</strain>
    </source>
</reference>
<evidence type="ECO:0000256" key="3">
    <source>
        <dbReference type="ARBA" id="ARBA00022801"/>
    </source>
</evidence>
<dbReference type="PANTHER" id="PTHR39207">
    <property type="entry name" value="ALPHA-GLUCURONIDASE A"/>
    <property type="match status" value="1"/>
</dbReference>
<evidence type="ECO:0000256" key="9">
    <source>
        <dbReference type="PIRSR" id="PIRSR029900-1"/>
    </source>
</evidence>
<comment type="subunit">
    <text evidence="10">Homodimer.</text>
</comment>
<feature type="active site" description="Proton acceptor" evidence="9">
    <location>
        <position position="397"/>
    </location>
</feature>
<dbReference type="InterPro" id="IPR017853">
    <property type="entry name" value="GH"/>
</dbReference>
<evidence type="ECO:0000256" key="6">
    <source>
        <dbReference type="ARBA" id="ARBA00023326"/>
    </source>
</evidence>
<name>A0A0K3A6P1_9XANT</name>
<sequence>MSRYLQLRALQRRHPMRAGWLRSACLWLALLVPIAVAQAEDGYDLWLRYQPLAEAQAAPWRAAATQLVADADTPMQRAARDELRRGLRGLLGAEPPLATSADRAGAIVLGTPATPAIARLRLDTRGLGEEGYLIRSVVVDGRPLTAIVGGDERGALYAAFRFLRLLQTGQAPAPLALRDAPRVKLRVLDHWDNLDGVVERGYAGASLWDWQKLPDYIDPRYTDYARANASIGINGAVLNNVNAKALSLTAAYLDKAAALAAALRPYGIRVYLSARFSAPIEIGGLRSADPLDPAVQRWWRAKADEIYARIPDFGGFLVKANSEGQPGPQDYGRSHADGANMLADALAPHGGVVMWRAFVYAHQQPDDRAKQAYSEFVPLDGKFRDNVVVQVKNGAIDFQPREPFHPLFGAMPKTPLMLEFQVTKEYLGFATHLVYLGTLYQETLQADTRRGKRATVARVVEGALDGHALSGIAGVANIGADRNWCGSIFDQANWYAFGRLAWDPQGDAWAIAEDWVRMTFGNDPALVAPVVGMMMASHEAAVDYMTPLGLHHLMGRGHHYGPAPWDAGSARPDWDPVYYHRADRNGIGFDRSATGSNAVAQYAPPLARRFGDVRTVPEDYLLWFHHVPWDHRMASGRPLWQELIGRYDHGVAEVARMRATWSGLAPYVDAQRYRQVADFLAIQQREAQWWRDASIAYWQQVSGRMLPPGTVPPAHPLAYYQSLSFPYAPGNPK</sequence>
<dbReference type="InterPro" id="IPR011100">
    <property type="entry name" value="Glyco_hydro_67_cat"/>
</dbReference>
<evidence type="ECO:0000256" key="10">
    <source>
        <dbReference type="RuleBase" id="RU361198"/>
    </source>
</evidence>
<dbReference type="InterPro" id="IPR011099">
    <property type="entry name" value="Glyco_hydro_67_C"/>
</dbReference>
<dbReference type="SUPFAM" id="SSF51445">
    <property type="entry name" value="(Trans)glycosidases"/>
    <property type="match status" value="1"/>
</dbReference>
<feature type="domain" description="Alpha glucuronidase N-terminal" evidence="11">
    <location>
        <begin position="45"/>
        <end position="162"/>
    </location>
</feature>
<comment type="similarity">
    <text evidence="1 8 10">Belongs to the glycosyl hydrolase 67 family.</text>
</comment>
<dbReference type="Gene3D" id="3.20.20.80">
    <property type="entry name" value="Glycosidases"/>
    <property type="match status" value="1"/>
</dbReference>
<dbReference type="InterPro" id="IPR037054">
    <property type="entry name" value="A-glucoronidase_C_sf"/>
</dbReference>
<evidence type="ECO:0000256" key="8">
    <source>
        <dbReference type="PIRNR" id="PIRNR029900"/>
    </source>
</evidence>
<organism evidence="14 15">
    <name type="scientific">Xanthomonas graminis pv. phlei</name>
    <dbReference type="NCBI Taxonomy" id="487906"/>
    <lineage>
        <taxon>Bacteria</taxon>
        <taxon>Pseudomonadati</taxon>
        <taxon>Pseudomonadota</taxon>
        <taxon>Gammaproteobacteria</taxon>
        <taxon>Lysobacterales</taxon>
        <taxon>Lysobacteraceae</taxon>
        <taxon>Xanthomonas</taxon>
        <taxon>Xanthomonas translucens group</taxon>
        <taxon>Xanthomonas graminis</taxon>
    </lineage>
</organism>
<dbReference type="Pfam" id="PF03648">
    <property type="entry name" value="Glyco_hydro_67N"/>
    <property type="match status" value="1"/>
</dbReference>
<keyword evidence="3 8" id="KW-0378">Hydrolase</keyword>
<dbReference type="AlphaFoldDB" id="A0A0K3A6P1"/>
<dbReference type="FunFam" id="3.20.20.80:FF:000096">
    <property type="entry name" value="Xylan alpha-1,2-glucuronidase"/>
    <property type="match status" value="1"/>
</dbReference>
<dbReference type="InterPro" id="IPR011395">
    <property type="entry name" value="Glyco_hydro_67_aGlcAse"/>
</dbReference>
<evidence type="ECO:0000259" key="13">
    <source>
        <dbReference type="Pfam" id="PF07488"/>
    </source>
</evidence>
<dbReference type="GO" id="GO:0046559">
    <property type="term" value="F:alpha-glucuronidase activity"/>
    <property type="evidence" value="ECO:0007669"/>
    <property type="project" value="InterPro"/>
</dbReference>
<evidence type="ECO:0000313" key="15">
    <source>
        <dbReference type="Proteomes" id="UP000045978"/>
    </source>
</evidence>
<dbReference type="GO" id="GO:0005576">
    <property type="term" value="C:extracellular region"/>
    <property type="evidence" value="ECO:0007669"/>
    <property type="project" value="InterPro"/>
</dbReference>
<dbReference type="EC" id="3.2.1.131" evidence="10"/>
<evidence type="ECO:0000313" key="14">
    <source>
        <dbReference type="EMBL" id="CTP92927.1"/>
    </source>
</evidence>
<dbReference type="EMBL" id="CXOJ01000109">
    <property type="protein sequence ID" value="CTP92927.1"/>
    <property type="molecule type" value="Genomic_DNA"/>
</dbReference>
<dbReference type="InterPro" id="IPR029018">
    <property type="entry name" value="Hex-like_dom2"/>
</dbReference>
<keyword evidence="5 8" id="KW-0326">Glycosidase</keyword>
<comment type="catalytic activity">
    <reaction evidence="7 10">
        <text>Hydrolysis of (1-&gt;2)-alpha-D-(4-O-methyl)glucuronosyl links in the main chain of hardwood xylans.</text>
        <dbReference type="EC" id="3.2.1.131"/>
    </reaction>
</comment>
<accession>A0A0K3A6P1</accession>
<evidence type="ECO:0000259" key="12">
    <source>
        <dbReference type="Pfam" id="PF07477"/>
    </source>
</evidence>
<keyword evidence="4 10" id="KW-0119">Carbohydrate metabolism</keyword>
<gene>
    <name evidence="14" type="ORF">XTPLMG730_3664</name>
</gene>
<feature type="active site" description="Proton acceptor" evidence="9">
    <location>
        <position position="425"/>
    </location>
</feature>
<protein>
    <recommendedName>
        <fullName evidence="10">Xylan alpha-1,2-glucuronidase</fullName>
        <ecNumber evidence="10">3.2.1.131</ecNumber>
    </recommendedName>
</protein>